<dbReference type="PANTHER" id="PTHR39184">
    <property type="match status" value="1"/>
</dbReference>
<sequence length="594" mass="66968">MGHLSPKQLYAIANSDQRVNIWEGSISSGKGGRCPDRSRPDYNQDVETTVLTPTGFRLIGDIAVGDRVCNPDGTLAKVIGVYDNGPKQFYRVTLHDGSTVEADGDHLWAIVDDHVDNESWSRVVAGRCPVVSTEKLRTMVGERVFIPVLYGRLERVVSVEPTVVDHSRCIAVDNMNHLYVTDDYIVTHNTFSSILRWLTFVAEAPENGELVMIGKNRDSIYRNVFAPIENEPALNFLADQVQYRSGAPHGTMLGRRVHVIGANDNRAESKIRGMTVAGAYCDELTVLPRDFFKQLDGRMRVRGAKLFATTNPDGPQHWLKTEFLDKMGMIGKDGQPMLENWRRFHFVMEDNPSLEQSYIDYQKATYTGLWYQRFILGEWVSADGAVYDMWNQDRHVVKFDDLPEMQYHLGVGVDHGTTNPTSAILVGMGVDGVLYAIDEWRHESSSAEARWSNVQLSKGLRDWLITDHHPTQLGERKLSLGHVIVDTAAADFRVQLKNDGLVNYPADKSDVSYGIRTTASLFATDRLKVSDRCWGLLKEIPAYSWSTKATEDGKDQVKKENDHSLDSLRYCLITTEKRWRKHLTMTVPDVEAAA</sequence>
<comment type="caution">
    <text evidence="1">The sequence shown here is derived from an EMBL/GenBank/DDBJ whole genome shotgun (WGS) entry which is preliminary data.</text>
</comment>
<organism evidence="1 2">
    <name type="scientific">Prescottella agglutinans</name>
    <dbReference type="NCBI Taxonomy" id="1644129"/>
    <lineage>
        <taxon>Bacteria</taxon>
        <taxon>Bacillati</taxon>
        <taxon>Actinomycetota</taxon>
        <taxon>Actinomycetes</taxon>
        <taxon>Mycobacteriales</taxon>
        <taxon>Nocardiaceae</taxon>
        <taxon>Prescottella</taxon>
    </lineage>
</organism>
<dbReference type="Pfam" id="PF03237">
    <property type="entry name" value="Terminase_6N"/>
    <property type="match status" value="1"/>
</dbReference>
<reference evidence="1 2" key="1">
    <citation type="submission" date="2023-04" db="EMBL/GenBank/DDBJ databases">
        <title>Forest soil microbial communities from Buena Vista Peninsula, Colon Province, Panama.</title>
        <authorList>
            <person name="Bouskill N."/>
        </authorList>
    </citation>
    <scope>NUCLEOTIDE SEQUENCE [LARGE SCALE GENOMIC DNA]</scope>
    <source>
        <strain evidence="1 2">CFH S0262</strain>
    </source>
</reference>
<dbReference type="InterPro" id="IPR006437">
    <property type="entry name" value="Phage_terminase_lsu"/>
</dbReference>
<gene>
    <name evidence="1" type="ORF">M2280_004054</name>
</gene>
<accession>A0ABT6MEW9</accession>
<dbReference type="Gene3D" id="3.30.420.280">
    <property type="match status" value="1"/>
</dbReference>
<protein>
    <submittedName>
        <fullName evidence="1">PBSX family phage terminase large subunit</fullName>
    </submittedName>
</protein>
<dbReference type="EMBL" id="JARXVC010000011">
    <property type="protein sequence ID" value="MDH6282817.1"/>
    <property type="molecule type" value="Genomic_DNA"/>
</dbReference>
<dbReference type="Gene3D" id="2.170.16.10">
    <property type="entry name" value="Hedgehog/Intein (Hint) domain"/>
    <property type="match status" value="1"/>
</dbReference>
<dbReference type="InterPro" id="IPR052380">
    <property type="entry name" value="Viral_DNA_packaging_terminase"/>
</dbReference>
<dbReference type="RefSeq" id="WP_280762112.1">
    <property type="nucleotide sequence ID" value="NZ_JARXVC010000011.1"/>
</dbReference>
<dbReference type="InterPro" id="IPR036844">
    <property type="entry name" value="Hint_dom_sf"/>
</dbReference>
<dbReference type="SUPFAM" id="SSF51294">
    <property type="entry name" value="Hedgehog/intein (Hint) domain"/>
    <property type="match status" value="1"/>
</dbReference>
<proteinExistence type="predicted"/>
<dbReference type="InterPro" id="IPR027417">
    <property type="entry name" value="P-loop_NTPase"/>
</dbReference>
<dbReference type="Proteomes" id="UP001160334">
    <property type="component" value="Unassembled WGS sequence"/>
</dbReference>
<dbReference type="Gene3D" id="3.40.50.300">
    <property type="entry name" value="P-loop containing nucleotide triphosphate hydrolases"/>
    <property type="match status" value="1"/>
</dbReference>
<name>A0ABT6MEW9_9NOCA</name>
<dbReference type="NCBIfam" id="TIGR01547">
    <property type="entry name" value="phage_term_2"/>
    <property type="match status" value="1"/>
</dbReference>
<keyword evidence="2" id="KW-1185">Reference proteome</keyword>
<dbReference type="PANTHER" id="PTHR39184:SF1">
    <property type="entry name" value="PBSX PHAGE TERMINASE LARGE SUBUNIT"/>
    <property type="match status" value="1"/>
</dbReference>
<evidence type="ECO:0000313" key="2">
    <source>
        <dbReference type="Proteomes" id="UP001160334"/>
    </source>
</evidence>
<evidence type="ECO:0000313" key="1">
    <source>
        <dbReference type="EMBL" id="MDH6282817.1"/>
    </source>
</evidence>